<accession>A0A941GCW8</accession>
<dbReference type="EMBL" id="JAGTPX010000001">
    <property type="protein sequence ID" value="MBR8667997.1"/>
    <property type="molecule type" value="Genomic_DNA"/>
</dbReference>
<comment type="caution">
    <text evidence="1">The sequence shown here is derived from an EMBL/GenBank/DDBJ whole genome shotgun (WGS) entry which is preliminary data.</text>
</comment>
<dbReference type="RefSeq" id="WP_212116629.1">
    <property type="nucleotide sequence ID" value="NZ_JAGTPX020000001.1"/>
</dbReference>
<name>A0A941GCW8_NIACI</name>
<organism evidence="1">
    <name type="scientific">Niallia circulans</name>
    <name type="common">Bacillus circulans</name>
    <dbReference type="NCBI Taxonomy" id="1397"/>
    <lineage>
        <taxon>Bacteria</taxon>
        <taxon>Bacillati</taxon>
        <taxon>Bacillota</taxon>
        <taxon>Bacilli</taxon>
        <taxon>Bacillales</taxon>
        <taxon>Bacillaceae</taxon>
        <taxon>Niallia</taxon>
    </lineage>
</organism>
<proteinExistence type="predicted"/>
<sequence>MRAKHLIDINKQSEIEGLIKDLYNKEKEGNDCTEIIQNIISVQIK</sequence>
<reference evidence="1" key="1">
    <citation type="submission" date="2021-04" db="EMBL/GenBank/DDBJ databases">
        <title>Genomic analysis of electroactive and textile dye degrading Bacillus circulans strain: DC10 isolated from constructed wetland-microbial fuel cells treating textile dye wastewaters.</title>
        <authorList>
            <person name="Patel D.U."/>
            <person name="Desai C.R."/>
        </authorList>
    </citation>
    <scope>NUCLEOTIDE SEQUENCE</scope>
    <source>
        <strain evidence="1">DC10</strain>
    </source>
</reference>
<gene>
    <name evidence="1" type="ORF">KD144_00465</name>
</gene>
<protein>
    <submittedName>
        <fullName evidence="1">Uncharacterized protein</fullName>
    </submittedName>
</protein>
<dbReference type="AlphaFoldDB" id="A0A941GCW8"/>
<evidence type="ECO:0000313" key="1">
    <source>
        <dbReference type="EMBL" id="MBR8667997.1"/>
    </source>
</evidence>